<name>A0A5N4ADC9_PHOPY</name>
<feature type="compositionally biased region" description="Polar residues" evidence="1">
    <location>
        <begin position="40"/>
        <end position="55"/>
    </location>
</feature>
<evidence type="ECO:0000313" key="3">
    <source>
        <dbReference type="Proteomes" id="UP000327044"/>
    </source>
</evidence>
<keyword evidence="3" id="KW-1185">Reference proteome</keyword>
<evidence type="ECO:0000313" key="2">
    <source>
        <dbReference type="EMBL" id="KAB0795248.1"/>
    </source>
</evidence>
<reference evidence="2 3" key="1">
    <citation type="journal article" date="2018" name="Elife">
        <title>Firefly genomes illuminate parallel origins of bioluminescence in beetles.</title>
        <authorList>
            <person name="Fallon T.R."/>
            <person name="Lower S.E."/>
            <person name="Chang C.H."/>
            <person name="Bessho-Uehara M."/>
            <person name="Martin G.J."/>
            <person name="Bewick A.J."/>
            <person name="Behringer M."/>
            <person name="Debat H.J."/>
            <person name="Wong I."/>
            <person name="Day J.C."/>
            <person name="Suvorov A."/>
            <person name="Silva C.J."/>
            <person name="Stanger-Hall K.F."/>
            <person name="Hall D.W."/>
            <person name="Schmitz R.J."/>
            <person name="Nelson D.R."/>
            <person name="Lewis S.M."/>
            <person name="Shigenobu S."/>
            <person name="Bybee S.M."/>
            <person name="Larracuente A.M."/>
            <person name="Oba Y."/>
            <person name="Weng J.K."/>
        </authorList>
    </citation>
    <scope>NUCLEOTIDE SEQUENCE [LARGE SCALE GENOMIC DNA]</scope>
    <source>
        <strain evidence="2">1611_PpyrPB1</strain>
        <tissue evidence="2">Whole body</tissue>
    </source>
</reference>
<evidence type="ECO:0000256" key="1">
    <source>
        <dbReference type="SAM" id="MobiDB-lite"/>
    </source>
</evidence>
<organism evidence="2 3">
    <name type="scientific">Photinus pyralis</name>
    <name type="common">Common eastern firefly</name>
    <name type="synonym">Lampyris pyralis</name>
    <dbReference type="NCBI Taxonomy" id="7054"/>
    <lineage>
        <taxon>Eukaryota</taxon>
        <taxon>Metazoa</taxon>
        <taxon>Ecdysozoa</taxon>
        <taxon>Arthropoda</taxon>
        <taxon>Hexapoda</taxon>
        <taxon>Insecta</taxon>
        <taxon>Pterygota</taxon>
        <taxon>Neoptera</taxon>
        <taxon>Endopterygota</taxon>
        <taxon>Coleoptera</taxon>
        <taxon>Polyphaga</taxon>
        <taxon>Elateriformia</taxon>
        <taxon>Elateroidea</taxon>
        <taxon>Lampyridae</taxon>
        <taxon>Lampyrinae</taxon>
        <taxon>Photinus</taxon>
    </lineage>
</organism>
<gene>
    <name evidence="2" type="ORF">PPYR_12087</name>
</gene>
<proteinExistence type="predicted"/>
<comment type="caution">
    <text evidence="2">The sequence shown here is derived from an EMBL/GenBank/DDBJ whole genome shotgun (WGS) entry which is preliminary data.</text>
</comment>
<dbReference type="InParanoid" id="A0A5N4ADC9"/>
<feature type="compositionally biased region" description="Basic and acidic residues" evidence="1">
    <location>
        <begin position="22"/>
        <end position="39"/>
    </location>
</feature>
<sequence length="364" mass="41843">MGKRRERSPDSRMERKRRRLLRKLEKLDRVSTQRKRDSVDSLTISDTADTSSDRGNTPELDTVNYGNIHFRADDIHEDAAAAFPEQEPSEEEENESNTTVQDMPLSKDILKIIGVTEKQNQTDSFIRKELVASWLDIVKRRLSEDVRTECVLRYPPPTNCKFLEAPKLNVEVAAATNVASVNRDNRLLGFQKQLGCSISAIGRALSLLLEQDGNTNLQLVRSLSDAGKLLVDLFSSYSSTRKELLALGLSKEFKDTLHNAEVDDWLFGINLDERLRASKNLEKVSQELRPAKPKAPVAYREAKNSRGRSLFPRVRRDRQPFHQRTRPFYSARPKSLLEGRNLARMQLQQTRQQRRPVTKRPWQH</sequence>
<dbReference type="EMBL" id="VVIM01000008">
    <property type="protein sequence ID" value="KAB0795248.1"/>
    <property type="molecule type" value="Genomic_DNA"/>
</dbReference>
<accession>A0A5N4ADC9</accession>
<dbReference type="PANTHER" id="PTHR34239:SF2">
    <property type="entry name" value="TRANSPOSABLE ELEMENT P TRANSPOSASE_THAP9 CONSERVED DOMAIN-CONTAINING PROTEIN"/>
    <property type="match status" value="1"/>
</dbReference>
<dbReference type="Proteomes" id="UP000327044">
    <property type="component" value="Unassembled WGS sequence"/>
</dbReference>
<protein>
    <submittedName>
        <fullName evidence="2">Uncharacterized protein</fullName>
    </submittedName>
</protein>
<feature type="region of interest" description="Disordered" evidence="1">
    <location>
        <begin position="1"/>
        <end position="64"/>
    </location>
</feature>
<dbReference type="AlphaFoldDB" id="A0A5N4ADC9"/>
<dbReference type="PANTHER" id="PTHR34239">
    <property type="entry name" value="APPLE DOMAIN-CONTAINING PROTEIN"/>
    <property type="match status" value="1"/>
</dbReference>